<comment type="caution">
    <text evidence="3">The sequence shown here is derived from an EMBL/GenBank/DDBJ whole genome shotgun (WGS) entry which is preliminary data.</text>
</comment>
<evidence type="ECO:0000313" key="3">
    <source>
        <dbReference type="EMBL" id="OAY36031.1"/>
    </source>
</evidence>
<evidence type="ECO:0000256" key="2">
    <source>
        <dbReference type="SAM" id="SignalP"/>
    </source>
</evidence>
<feature type="region of interest" description="Disordered" evidence="1">
    <location>
        <begin position="199"/>
        <end position="239"/>
    </location>
</feature>
<evidence type="ECO:0000313" key="4">
    <source>
        <dbReference type="Proteomes" id="UP000091857"/>
    </source>
</evidence>
<keyword evidence="2" id="KW-0732">Signal</keyword>
<dbReference type="AlphaFoldDB" id="A0A2C9UWX5"/>
<reference evidence="4" key="1">
    <citation type="journal article" date="2016" name="Nat. Biotechnol.">
        <title>Sequencing wild and cultivated cassava and related species reveals extensive interspecific hybridization and genetic diversity.</title>
        <authorList>
            <person name="Bredeson J.V."/>
            <person name="Lyons J.B."/>
            <person name="Prochnik S.E."/>
            <person name="Wu G.A."/>
            <person name="Ha C.M."/>
            <person name="Edsinger-Gonzales E."/>
            <person name="Grimwood J."/>
            <person name="Schmutz J."/>
            <person name="Rabbi I.Y."/>
            <person name="Egesi C."/>
            <person name="Nauluvula P."/>
            <person name="Lebot V."/>
            <person name="Ndunguru J."/>
            <person name="Mkamilo G."/>
            <person name="Bart R.S."/>
            <person name="Setter T.L."/>
            <person name="Gleadow R.M."/>
            <person name="Kulakow P."/>
            <person name="Ferguson M.E."/>
            <person name="Rounsley S."/>
            <person name="Rokhsar D.S."/>
        </authorList>
    </citation>
    <scope>NUCLEOTIDE SEQUENCE [LARGE SCALE GENOMIC DNA]</scope>
    <source>
        <strain evidence="4">cv. AM560-2</strain>
    </source>
</reference>
<feature type="signal peptide" evidence="2">
    <location>
        <begin position="1"/>
        <end position="29"/>
    </location>
</feature>
<evidence type="ECO:0008006" key="5">
    <source>
        <dbReference type="Google" id="ProtNLM"/>
    </source>
</evidence>
<dbReference type="Proteomes" id="UP000091857">
    <property type="component" value="Chromosome 12"/>
</dbReference>
<evidence type="ECO:0000256" key="1">
    <source>
        <dbReference type="SAM" id="MobiDB-lite"/>
    </source>
</evidence>
<accession>A0A2C9UWX5</accession>
<dbReference type="Gramene" id="Manes.12G149900.1.v8.1">
    <property type="protein sequence ID" value="Manes.12G149900.1.v8.1.CDS.1"/>
    <property type="gene ID" value="Manes.12G149900.v8.1"/>
</dbReference>
<feature type="compositionally biased region" description="Basic residues" evidence="1">
    <location>
        <begin position="227"/>
        <end position="239"/>
    </location>
</feature>
<dbReference type="STRING" id="3983.A0A2C9UWX5"/>
<feature type="chain" id="PRO_5013130114" description="FAS1 domain-containing protein" evidence="2">
    <location>
        <begin position="30"/>
        <end position="269"/>
    </location>
</feature>
<proteinExistence type="predicted"/>
<dbReference type="EMBL" id="CM004398">
    <property type="protein sequence ID" value="OAY36031.1"/>
    <property type="molecule type" value="Genomic_DNA"/>
</dbReference>
<sequence length="269" mass="29086">MDNTFTKTAAPIILLLSLSLSILVTTTVATVTGQELDAALLALRTRGYSLFPNAITTTDLRPLLLSLNSTFTLFSPPDSLVYSLDISCTAPLYFRSILHHVAPFRLSMSDLRSIRGSPYLDTLVTSNPIFVDNSLVHDNGIVSESVLLDGVRVSVPDLFLGSSIAVHGLEGILVAEVGSNSNEHIDRLGDQPFVSPVASWSEQNSPASAPSAKVGLRGTSTLESMPKKRNGMRGQRTRNQRGFHGELSHENGHSNFAKYGHQFGARLRA</sequence>
<dbReference type="OrthoDB" id="1937685at2759"/>
<gene>
    <name evidence="3" type="ORF">MANES_12G149900v8</name>
</gene>
<dbReference type="InterPro" id="IPR052806">
    <property type="entry name" value="Fasciclin-like_AGP"/>
</dbReference>
<name>A0A2C9UWX5_MANES</name>
<dbReference type="PANTHER" id="PTHR33985:SF15">
    <property type="entry name" value="FASCICLIN-LIKE ARABINOGALACTAN PROTEIN 19"/>
    <property type="match status" value="1"/>
</dbReference>
<protein>
    <recommendedName>
        <fullName evidence="5">FAS1 domain-containing protein</fullName>
    </recommendedName>
</protein>
<feature type="compositionally biased region" description="Polar residues" evidence="1">
    <location>
        <begin position="199"/>
        <end position="208"/>
    </location>
</feature>
<keyword evidence="4" id="KW-1185">Reference proteome</keyword>
<dbReference type="PANTHER" id="PTHR33985">
    <property type="entry name" value="OS02G0491300 PROTEIN-RELATED"/>
    <property type="match status" value="1"/>
</dbReference>
<organism evidence="3 4">
    <name type="scientific">Manihot esculenta</name>
    <name type="common">Cassava</name>
    <name type="synonym">Jatropha manihot</name>
    <dbReference type="NCBI Taxonomy" id="3983"/>
    <lineage>
        <taxon>Eukaryota</taxon>
        <taxon>Viridiplantae</taxon>
        <taxon>Streptophyta</taxon>
        <taxon>Embryophyta</taxon>
        <taxon>Tracheophyta</taxon>
        <taxon>Spermatophyta</taxon>
        <taxon>Magnoliopsida</taxon>
        <taxon>eudicotyledons</taxon>
        <taxon>Gunneridae</taxon>
        <taxon>Pentapetalae</taxon>
        <taxon>rosids</taxon>
        <taxon>fabids</taxon>
        <taxon>Malpighiales</taxon>
        <taxon>Euphorbiaceae</taxon>
        <taxon>Crotonoideae</taxon>
        <taxon>Manihoteae</taxon>
        <taxon>Manihot</taxon>
    </lineage>
</organism>